<gene>
    <name evidence="1" type="ORF">S12H4_34465</name>
</gene>
<feature type="non-terminal residue" evidence="1">
    <location>
        <position position="1"/>
    </location>
</feature>
<proteinExistence type="predicted"/>
<protein>
    <submittedName>
        <fullName evidence="1">Uncharacterized protein</fullName>
    </submittedName>
</protein>
<organism evidence="1">
    <name type="scientific">marine sediment metagenome</name>
    <dbReference type="NCBI Taxonomy" id="412755"/>
    <lineage>
        <taxon>unclassified sequences</taxon>
        <taxon>metagenomes</taxon>
        <taxon>ecological metagenomes</taxon>
    </lineage>
</organism>
<accession>X1SDM1</accession>
<comment type="caution">
    <text evidence="1">The sequence shown here is derived from an EMBL/GenBank/DDBJ whole genome shotgun (WGS) entry which is preliminary data.</text>
</comment>
<name>X1SDM1_9ZZZZ</name>
<reference evidence="1" key="1">
    <citation type="journal article" date="2014" name="Front. Microbiol.">
        <title>High frequency of phylogenetically diverse reductive dehalogenase-homologous genes in deep subseafloor sedimentary metagenomes.</title>
        <authorList>
            <person name="Kawai M."/>
            <person name="Futagami T."/>
            <person name="Toyoda A."/>
            <person name="Takaki Y."/>
            <person name="Nishi S."/>
            <person name="Hori S."/>
            <person name="Arai W."/>
            <person name="Tsubouchi T."/>
            <person name="Morono Y."/>
            <person name="Uchiyama I."/>
            <person name="Ito T."/>
            <person name="Fujiyama A."/>
            <person name="Inagaki F."/>
            <person name="Takami H."/>
        </authorList>
    </citation>
    <scope>NUCLEOTIDE SEQUENCE</scope>
    <source>
        <strain evidence="1">Expedition CK06-06</strain>
    </source>
</reference>
<sequence length="71" mass="7727">GATGKFILFGWIRNDDWELDAGKPAYQSPDTFGAVTTDIPDGSGEQVQKVGIALTDHIAHFNPIYTTFEIA</sequence>
<dbReference type="EMBL" id="BARW01020391">
    <property type="protein sequence ID" value="GAI91048.1"/>
    <property type="molecule type" value="Genomic_DNA"/>
</dbReference>
<dbReference type="AlphaFoldDB" id="X1SDM1"/>
<evidence type="ECO:0000313" key="1">
    <source>
        <dbReference type="EMBL" id="GAI91048.1"/>
    </source>
</evidence>